<dbReference type="InterPro" id="IPR014284">
    <property type="entry name" value="RNA_pol_sigma-70_dom"/>
</dbReference>
<evidence type="ECO:0000256" key="5">
    <source>
        <dbReference type="ARBA" id="ARBA00023163"/>
    </source>
</evidence>
<dbReference type="InterPro" id="IPR013325">
    <property type="entry name" value="RNA_pol_sigma_r2"/>
</dbReference>
<comment type="similarity">
    <text evidence="1 6">Belongs to the sigma-70 factor family. ECF subfamily.</text>
</comment>
<evidence type="ECO:0000313" key="10">
    <source>
        <dbReference type="Proteomes" id="UP000235916"/>
    </source>
</evidence>
<reference evidence="9 10" key="1">
    <citation type="submission" date="2018-01" db="EMBL/GenBank/DDBJ databases">
        <title>Draft genome sequence of Paucibacter aquatile CR182 isolated from freshwater of the Nakdong River.</title>
        <authorList>
            <person name="Choi A."/>
            <person name="Chung E.J."/>
        </authorList>
    </citation>
    <scope>NUCLEOTIDE SEQUENCE [LARGE SCALE GENOMIC DNA]</scope>
    <source>
        <strain evidence="9 10">CR182</strain>
    </source>
</reference>
<dbReference type="InterPro" id="IPR039425">
    <property type="entry name" value="RNA_pol_sigma-70-like"/>
</dbReference>
<dbReference type="InterPro" id="IPR036388">
    <property type="entry name" value="WH-like_DNA-bd_sf"/>
</dbReference>
<feature type="domain" description="RNA polymerase sigma-70 region 2" evidence="7">
    <location>
        <begin position="35"/>
        <end position="97"/>
    </location>
</feature>
<keyword evidence="3 6" id="KW-0731">Sigma factor</keyword>
<evidence type="ECO:0000313" key="9">
    <source>
        <dbReference type="EMBL" id="PND39101.1"/>
    </source>
</evidence>
<evidence type="ECO:0000256" key="1">
    <source>
        <dbReference type="ARBA" id="ARBA00010641"/>
    </source>
</evidence>
<protein>
    <recommendedName>
        <fullName evidence="6">RNA polymerase sigma factor</fullName>
    </recommendedName>
</protein>
<organism evidence="9 10">
    <name type="scientific">Kinneretia aquatilis</name>
    <dbReference type="NCBI Taxonomy" id="2070761"/>
    <lineage>
        <taxon>Bacteria</taxon>
        <taxon>Pseudomonadati</taxon>
        <taxon>Pseudomonadota</taxon>
        <taxon>Betaproteobacteria</taxon>
        <taxon>Burkholderiales</taxon>
        <taxon>Sphaerotilaceae</taxon>
        <taxon>Roseateles</taxon>
    </lineage>
</organism>
<dbReference type="InterPro" id="IPR000838">
    <property type="entry name" value="RNA_pol_sigma70_ECF_CS"/>
</dbReference>
<dbReference type="PROSITE" id="PS01063">
    <property type="entry name" value="SIGMA70_ECF"/>
    <property type="match status" value="1"/>
</dbReference>
<dbReference type="GO" id="GO:0006352">
    <property type="term" value="P:DNA-templated transcription initiation"/>
    <property type="evidence" value="ECO:0007669"/>
    <property type="project" value="InterPro"/>
</dbReference>
<keyword evidence="5 6" id="KW-0804">Transcription</keyword>
<proteinExistence type="inferred from homology"/>
<dbReference type="SUPFAM" id="SSF88659">
    <property type="entry name" value="Sigma3 and sigma4 domains of RNA polymerase sigma factors"/>
    <property type="match status" value="1"/>
</dbReference>
<dbReference type="PANTHER" id="PTHR43133:SF51">
    <property type="entry name" value="RNA POLYMERASE SIGMA FACTOR"/>
    <property type="match status" value="1"/>
</dbReference>
<accession>A0A2N8L089</accession>
<dbReference type="SUPFAM" id="SSF88946">
    <property type="entry name" value="Sigma2 domain of RNA polymerase sigma factors"/>
    <property type="match status" value="1"/>
</dbReference>
<dbReference type="Proteomes" id="UP000235916">
    <property type="component" value="Unassembled WGS sequence"/>
</dbReference>
<dbReference type="PANTHER" id="PTHR43133">
    <property type="entry name" value="RNA POLYMERASE ECF-TYPE SIGMA FACTO"/>
    <property type="match status" value="1"/>
</dbReference>
<dbReference type="Gene3D" id="1.10.1740.10">
    <property type="match status" value="1"/>
</dbReference>
<keyword evidence="4 6" id="KW-0238">DNA-binding</keyword>
<comment type="caution">
    <text evidence="9">The sequence shown here is derived from an EMBL/GenBank/DDBJ whole genome shotgun (WGS) entry which is preliminary data.</text>
</comment>
<evidence type="ECO:0000256" key="4">
    <source>
        <dbReference type="ARBA" id="ARBA00023125"/>
    </source>
</evidence>
<keyword evidence="2 6" id="KW-0805">Transcription regulation</keyword>
<evidence type="ECO:0000259" key="8">
    <source>
        <dbReference type="Pfam" id="PF08281"/>
    </source>
</evidence>
<dbReference type="InterPro" id="IPR013249">
    <property type="entry name" value="RNA_pol_sigma70_r4_t2"/>
</dbReference>
<dbReference type="InterPro" id="IPR013324">
    <property type="entry name" value="RNA_pol_sigma_r3/r4-like"/>
</dbReference>
<dbReference type="OrthoDB" id="9782108at2"/>
<feature type="domain" description="RNA polymerase sigma factor 70 region 4 type 2" evidence="8">
    <location>
        <begin position="139"/>
        <end position="191"/>
    </location>
</feature>
<dbReference type="Gene3D" id="1.10.10.10">
    <property type="entry name" value="Winged helix-like DNA-binding domain superfamily/Winged helix DNA-binding domain"/>
    <property type="match status" value="1"/>
</dbReference>
<name>A0A2N8L089_9BURK</name>
<evidence type="ECO:0000256" key="3">
    <source>
        <dbReference type="ARBA" id="ARBA00023082"/>
    </source>
</evidence>
<evidence type="ECO:0000256" key="6">
    <source>
        <dbReference type="RuleBase" id="RU000716"/>
    </source>
</evidence>
<gene>
    <name evidence="9" type="ORF">C1O66_17260</name>
</gene>
<dbReference type="NCBIfam" id="TIGR02937">
    <property type="entry name" value="sigma70-ECF"/>
    <property type="match status" value="1"/>
</dbReference>
<keyword evidence="10" id="KW-1185">Reference proteome</keyword>
<dbReference type="GO" id="GO:0016987">
    <property type="term" value="F:sigma factor activity"/>
    <property type="evidence" value="ECO:0007669"/>
    <property type="project" value="UniProtKB-KW"/>
</dbReference>
<dbReference type="Pfam" id="PF08281">
    <property type="entry name" value="Sigma70_r4_2"/>
    <property type="match status" value="1"/>
</dbReference>
<sequence>MDDEAFSREDAQDAQDRLWVRQVQLHDDRAAFACLLRRHQGMVRALLCRLTRGDAARADELAQEAFLQAYRALPGFRGEARFRSWLYRIACNCFLQQQRLGASELAQRSESLAEDDGAWQGETEADAQAELPQQVALRLDLGRALARLSAPEQEAIVHCYLAELSHSEAAALLGWPLGTLKTHVLRGKIKLKEYLQAWAPHATEEEVLP</sequence>
<dbReference type="Pfam" id="PF04542">
    <property type="entry name" value="Sigma70_r2"/>
    <property type="match status" value="1"/>
</dbReference>
<dbReference type="EMBL" id="POSP01000003">
    <property type="protein sequence ID" value="PND39101.1"/>
    <property type="molecule type" value="Genomic_DNA"/>
</dbReference>
<evidence type="ECO:0000259" key="7">
    <source>
        <dbReference type="Pfam" id="PF04542"/>
    </source>
</evidence>
<evidence type="ECO:0000256" key="2">
    <source>
        <dbReference type="ARBA" id="ARBA00023015"/>
    </source>
</evidence>
<dbReference type="AlphaFoldDB" id="A0A2N8L089"/>
<dbReference type="RefSeq" id="WP_102769019.1">
    <property type="nucleotide sequence ID" value="NZ_POSP01000003.1"/>
</dbReference>
<dbReference type="GO" id="GO:0003677">
    <property type="term" value="F:DNA binding"/>
    <property type="evidence" value="ECO:0007669"/>
    <property type="project" value="UniProtKB-KW"/>
</dbReference>
<dbReference type="InterPro" id="IPR007627">
    <property type="entry name" value="RNA_pol_sigma70_r2"/>
</dbReference>